<dbReference type="CDD" id="cd07891">
    <property type="entry name" value="CYTH-like_CthTTM-like_1"/>
    <property type="match status" value="1"/>
</dbReference>
<keyword evidence="3" id="KW-1185">Reference proteome</keyword>
<dbReference type="Pfam" id="PF01928">
    <property type="entry name" value="CYTH"/>
    <property type="match status" value="1"/>
</dbReference>
<gene>
    <name evidence="2" type="ORF">AABB29_19625</name>
</gene>
<sequence length="152" mass="17274">MAQEIERKFLVDCDHPEVRALLATKPRYMRQGYIMSDKTGVVRVRIANDAAFLTIKGPSVGIARDEFEYPIPVADAEAMLNTMCDAVLAKRRYYHPLAGGLMVELDVFEQIDLVLAEVELPDEQARFARPDWLVEEVSDDPQYFNNNIAARI</sequence>
<evidence type="ECO:0000259" key="1">
    <source>
        <dbReference type="PROSITE" id="PS51707"/>
    </source>
</evidence>
<feature type="domain" description="CYTH" evidence="1">
    <location>
        <begin position="2"/>
        <end position="152"/>
    </location>
</feature>
<dbReference type="RefSeq" id="WP_341367122.1">
    <property type="nucleotide sequence ID" value="NZ_CP150951.2"/>
</dbReference>
<protein>
    <submittedName>
        <fullName evidence="2">CYTH domain-containing protein</fullName>
    </submittedName>
</protein>
<evidence type="ECO:0000313" key="2">
    <source>
        <dbReference type="EMBL" id="WZC49010.1"/>
    </source>
</evidence>
<dbReference type="InterPro" id="IPR012042">
    <property type="entry name" value="NeuTTM/CthTTM-like"/>
</dbReference>
<dbReference type="PANTHER" id="PTHR40114">
    <property type="entry name" value="SLR0698 PROTEIN"/>
    <property type="match status" value="1"/>
</dbReference>
<dbReference type="InterPro" id="IPR023577">
    <property type="entry name" value="CYTH_domain"/>
</dbReference>
<accession>A0ABZ2V3C8</accession>
<reference evidence="3" key="1">
    <citation type="submission" date="2024-04" db="EMBL/GenBank/DDBJ databases">
        <title>Phylogenomic analyses of a clade within the roseobacter group suggest taxonomic reassignments of species of the genera Aestuariivita, Citreicella, Loktanella, Nautella, Pelagibaca, Ruegeria, Thalassobius, Thiobacimonas and Tropicibacter, and the proposal o.</title>
        <authorList>
            <person name="Jeon C.O."/>
        </authorList>
    </citation>
    <scope>NUCLEOTIDE SEQUENCE [LARGE SCALE GENOMIC DNA]</scope>
    <source>
        <strain evidence="3">BS5-3</strain>
    </source>
</reference>
<evidence type="ECO:0000313" key="3">
    <source>
        <dbReference type="Proteomes" id="UP001440612"/>
    </source>
</evidence>
<dbReference type="EMBL" id="CP150951">
    <property type="protein sequence ID" value="WZC49010.1"/>
    <property type="molecule type" value="Genomic_DNA"/>
</dbReference>
<dbReference type="Gene3D" id="2.40.320.10">
    <property type="entry name" value="Hypothetical Protein Pfu-838710-001"/>
    <property type="match status" value="1"/>
</dbReference>
<proteinExistence type="predicted"/>
<organism evidence="2 3">
    <name type="scientific">Yoonia phaeophyticola</name>
    <dbReference type="NCBI Taxonomy" id="3137369"/>
    <lineage>
        <taxon>Bacteria</taxon>
        <taxon>Pseudomonadati</taxon>
        <taxon>Pseudomonadota</taxon>
        <taxon>Alphaproteobacteria</taxon>
        <taxon>Rhodobacterales</taxon>
        <taxon>Paracoccaceae</taxon>
        <taxon>Yoonia</taxon>
    </lineage>
</organism>
<dbReference type="PANTHER" id="PTHR40114:SF1">
    <property type="entry name" value="SLR0698 PROTEIN"/>
    <property type="match status" value="1"/>
</dbReference>
<name>A0ABZ2V3C8_9RHOB</name>
<dbReference type="SUPFAM" id="SSF55154">
    <property type="entry name" value="CYTH-like phosphatases"/>
    <property type="match status" value="1"/>
</dbReference>
<dbReference type="InterPro" id="IPR033469">
    <property type="entry name" value="CYTH-like_dom_sf"/>
</dbReference>
<dbReference type="SMART" id="SM01118">
    <property type="entry name" value="CYTH"/>
    <property type="match status" value="1"/>
</dbReference>
<dbReference type="PIRSF" id="PIRSF016487">
    <property type="entry name" value="CYTH_UCP016487"/>
    <property type="match status" value="1"/>
</dbReference>
<dbReference type="Proteomes" id="UP001440612">
    <property type="component" value="Chromosome"/>
</dbReference>
<dbReference type="PROSITE" id="PS51707">
    <property type="entry name" value="CYTH"/>
    <property type="match status" value="1"/>
</dbReference>